<comment type="caution">
    <text evidence="2">The sequence shown here is derived from an EMBL/GenBank/DDBJ whole genome shotgun (WGS) entry which is preliminary data.</text>
</comment>
<evidence type="ECO:0000313" key="3">
    <source>
        <dbReference type="Proteomes" id="UP000287033"/>
    </source>
</evidence>
<sequence>MGRYHSRTHTLCRQLWPRTPRSLCASSSHREPTLWSDSFFLADRRSRAGEDALAQGLRSNRPDRDTDREPLGRLRINMAPRCPPFPACIPFAVSGFGSSFPRPLGARRNLASPGSETPTPRDVR</sequence>
<dbReference type="EMBL" id="BEZZ01006695">
    <property type="protein sequence ID" value="GCC17034.1"/>
    <property type="molecule type" value="Genomic_DNA"/>
</dbReference>
<protein>
    <submittedName>
        <fullName evidence="2">Uncharacterized protein</fullName>
    </submittedName>
</protein>
<evidence type="ECO:0000313" key="2">
    <source>
        <dbReference type="EMBL" id="GCC17034.1"/>
    </source>
</evidence>
<feature type="compositionally biased region" description="Basic and acidic residues" evidence="1">
    <location>
        <begin position="60"/>
        <end position="70"/>
    </location>
</feature>
<evidence type="ECO:0000256" key="1">
    <source>
        <dbReference type="SAM" id="MobiDB-lite"/>
    </source>
</evidence>
<dbReference type="Proteomes" id="UP000287033">
    <property type="component" value="Unassembled WGS sequence"/>
</dbReference>
<keyword evidence="3" id="KW-1185">Reference proteome</keyword>
<name>A0A401RFY1_CHIPU</name>
<feature type="region of interest" description="Disordered" evidence="1">
    <location>
        <begin position="51"/>
        <end position="70"/>
    </location>
</feature>
<feature type="region of interest" description="Disordered" evidence="1">
    <location>
        <begin position="102"/>
        <end position="124"/>
    </location>
</feature>
<dbReference type="AlphaFoldDB" id="A0A401RFY1"/>
<accession>A0A401RFY1</accession>
<organism evidence="2 3">
    <name type="scientific">Chiloscyllium punctatum</name>
    <name type="common">Brownbanded bambooshark</name>
    <name type="synonym">Hemiscyllium punctatum</name>
    <dbReference type="NCBI Taxonomy" id="137246"/>
    <lineage>
        <taxon>Eukaryota</taxon>
        <taxon>Metazoa</taxon>
        <taxon>Chordata</taxon>
        <taxon>Craniata</taxon>
        <taxon>Vertebrata</taxon>
        <taxon>Chondrichthyes</taxon>
        <taxon>Elasmobranchii</taxon>
        <taxon>Galeomorphii</taxon>
        <taxon>Galeoidea</taxon>
        <taxon>Orectolobiformes</taxon>
        <taxon>Hemiscylliidae</taxon>
        <taxon>Chiloscyllium</taxon>
    </lineage>
</organism>
<proteinExistence type="predicted"/>
<gene>
    <name evidence="2" type="ORF">chiPu_0022250</name>
</gene>
<reference evidence="2 3" key="1">
    <citation type="journal article" date="2018" name="Nat. Ecol. Evol.">
        <title>Shark genomes provide insights into elasmobranch evolution and the origin of vertebrates.</title>
        <authorList>
            <person name="Hara Y"/>
            <person name="Yamaguchi K"/>
            <person name="Onimaru K"/>
            <person name="Kadota M"/>
            <person name="Koyanagi M"/>
            <person name="Keeley SD"/>
            <person name="Tatsumi K"/>
            <person name="Tanaka K"/>
            <person name="Motone F"/>
            <person name="Kageyama Y"/>
            <person name="Nozu R"/>
            <person name="Adachi N"/>
            <person name="Nishimura O"/>
            <person name="Nakagawa R"/>
            <person name="Tanegashima C"/>
            <person name="Kiyatake I"/>
            <person name="Matsumoto R"/>
            <person name="Murakumo K"/>
            <person name="Nishida K"/>
            <person name="Terakita A"/>
            <person name="Kuratani S"/>
            <person name="Sato K"/>
            <person name="Hyodo S Kuraku.S."/>
        </authorList>
    </citation>
    <scope>NUCLEOTIDE SEQUENCE [LARGE SCALE GENOMIC DNA]</scope>
</reference>